<evidence type="ECO:0000313" key="2">
    <source>
        <dbReference type="Proteomes" id="UP000325315"/>
    </source>
</evidence>
<accession>A0A5B6WCS5</accession>
<sequence>MGFSLSHFIWIPSLYFYVGLSRNVRVNLILHFEELAEHSNFIGALIWDSGLLPGYSEQPCHEASQLDQGILVKELPDESLNLFCGGRKPNCEAAAKYI</sequence>
<gene>
    <name evidence="1" type="ORF">EPI10_020013</name>
</gene>
<keyword evidence="2" id="KW-1185">Reference proteome</keyword>
<dbReference type="Proteomes" id="UP000325315">
    <property type="component" value="Unassembled WGS sequence"/>
</dbReference>
<name>A0A5B6WCS5_9ROSI</name>
<organism evidence="1 2">
    <name type="scientific">Gossypium australe</name>
    <dbReference type="NCBI Taxonomy" id="47621"/>
    <lineage>
        <taxon>Eukaryota</taxon>
        <taxon>Viridiplantae</taxon>
        <taxon>Streptophyta</taxon>
        <taxon>Embryophyta</taxon>
        <taxon>Tracheophyta</taxon>
        <taxon>Spermatophyta</taxon>
        <taxon>Magnoliopsida</taxon>
        <taxon>eudicotyledons</taxon>
        <taxon>Gunneridae</taxon>
        <taxon>Pentapetalae</taxon>
        <taxon>rosids</taxon>
        <taxon>malvids</taxon>
        <taxon>Malvales</taxon>
        <taxon>Malvaceae</taxon>
        <taxon>Malvoideae</taxon>
        <taxon>Gossypium</taxon>
    </lineage>
</organism>
<comment type="caution">
    <text evidence="1">The sequence shown here is derived from an EMBL/GenBank/DDBJ whole genome shotgun (WGS) entry which is preliminary data.</text>
</comment>
<dbReference type="EMBL" id="SMMG02000003">
    <property type="protein sequence ID" value="KAA3479509.1"/>
    <property type="molecule type" value="Genomic_DNA"/>
</dbReference>
<proteinExistence type="predicted"/>
<dbReference type="AlphaFoldDB" id="A0A5B6WCS5"/>
<reference evidence="2" key="1">
    <citation type="journal article" date="2019" name="Plant Biotechnol. J.">
        <title>Genome sequencing of the Australian wild diploid species Gossypium australe highlights disease resistance and delayed gland morphogenesis.</title>
        <authorList>
            <person name="Cai Y."/>
            <person name="Cai X."/>
            <person name="Wang Q."/>
            <person name="Wang P."/>
            <person name="Zhang Y."/>
            <person name="Cai C."/>
            <person name="Xu Y."/>
            <person name="Wang K."/>
            <person name="Zhou Z."/>
            <person name="Wang C."/>
            <person name="Geng S."/>
            <person name="Li B."/>
            <person name="Dong Q."/>
            <person name="Hou Y."/>
            <person name="Wang H."/>
            <person name="Ai P."/>
            <person name="Liu Z."/>
            <person name="Yi F."/>
            <person name="Sun M."/>
            <person name="An G."/>
            <person name="Cheng J."/>
            <person name="Zhang Y."/>
            <person name="Shi Q."/>
            <person name="Xie Y."/>
            <person name="Shi X."/>
            <person name="Chang Y."/>
            <person name="Huang F."/>
            <person name="Chen Y."/>
            <person name="Hong S."/>
            <person name="Mi L."/>
            <person name="Sun Q."/>
            <person name="Zhang L."/>
            <person name="Zhou B."/>
            <person name="Peng R."/>
            <person name="Zhang X."/>
            <person name="Liu F."/>
        </authorList>
    </citation>
    <scope>NUCLEOTIDE SEQUENCE [LARGE SCALE GENOMIC DNA]</scope>
    <source>
        <strain evidence="2">cv. PA1801</strain>
    </source>
</reference>
<evidence type="ECO:0000313" key="1">
    <source>
        <dbReference type="EMBL" id="KAA3479509.1"/>
    </source>
</evidence>
<protein>
    <submittedName>
        <fullName evidence="1">Auxin response factor 1 isoform X1</fullName>
    </submittedName>
</protein>